<dbReference type="Pfam" id="PF02518">
    <property type="entry name" value="HATPase_c"/>
    <property type="match status" value="1"/>
</dbReference>
<dbReference type="Proteomes" id="UP000641646">
    <property type="component" value="Unassembled WGS sequence"/>
</dbReference>
<evidence type="ECO:0000259" key="13">
    <source>
        <dbReference type="PROSITE" id="PS50885"/>
    </source>
</evidence>
<dbReference type="GO" id="GO:0005886">
    <property type="term" value="C:plasma membrane"/>
    <property type="evidence" value="ECO:0007669"/>
    <property type="project" value="TreeGrafter"/>
</dbReference>
<dbReference type="InterPro" id="IPR036890">
    <property type="entry name" value="HATPase_C_sf"/>
</dbReference>
<gene>
    <name evidence="14" type="ORF">H6G03_28830</name>
</gene>
<comment type="caution">
    <text evidence="14">The sequence shown here is derived from an EMBL/GenBank/DDBJ whole genome shotgun (WGS) entry which is preliminary data.</text>
</comment>
<dbReference type="CDD" id="cd00075">
    <property type="entry name" value="HATPase"/>
    <property type="match status" value="1"/>
</dbReference>
<evidence type="ECO:0000256" key="4">
    <source>
        <dbReference type="ARBA" id="ARBA00022553"/>
    </source>
</evidence>
<dbReference type="Gene3D" id="1.10.287.130">
    <property type="match status" value="1"/>
</dbReference>
<keyword evidence="9" id="KW-0902">Two-component regulatory system</keyword>
<evidence type="ECO:0000256" key="5">
    <source>
        <dbReference type="ARBA" id="ARBA00022679"/>
    </source>
</evidence>
<dbReference type="SMART" id="SM00387">
    <property type="entry name" value="HATPase_c"/>
    <property type="match status" value="1"/>
</dbReference>
<keyword evidence="7" id="KW-0418">Kinase</keyword>
<dbReference type="InterPro" id="IPR050428">
    <property type="entry name" value="TCS_sensor_his_kinase"/>
</dbReference>
<organism evidence="14 15">
    <name type="scientific">Aerosakkonema funiforme FACHB-1375</name>
    <dbReference type="NCBI Taxonomy" id="2949571"/>
    <lineage>
        <taxon>Bacteria</taxon>
        <taxon>Bacillati</taxon>
        <taxon>Cyanobacteriota</taxon>
        <taxon>Cyanophyceae</taxon>
        <taxon>Oscillatoriophycideae</taxon>
        <taxon>Aerosakkonematales</taxon>
        <taxon>Aerosakkonemataceae</taxon>
        <taxon>Aerosakkonema</taxon>
    </lineage>
</organism>
<evidence type="ECO:0000313" key="15">
    <source>
        <dbReference type="Proteomes" id="UP000641646"/>
    </source>
</evidence>
<evidence type="ECO:0000256" key="9">
    <source>
        <dbReference type="ARBA" id="ARBA00023012"/>
    </source>
</evidence>
<keyword evidence="5" id="KW-0808">Transferase</keyword>
<dbReference type="PANTHER" id="PTHR45436:SF5">
    <property type="entry name" value="SENSOR HISTIDINE KINASE TRCS"/>
    <property type="match status" value="1"/>
</dbReference>
<keyword evidence="6 11" id="KW-0812">Transmembrane</keyword>
<dbReference type="CDD" id="cd06225">
    <property type="entry name" value="HAMP"/>
    <property type="match status" value="1"/>
</dbReference>
<dbReference type="GO" id="GO:0000155">
    <property type="term" value="F:phosphorelay sensor kinase activity"/>
    <property type="evidence" value="ECO:0007669"/>
    <property type="project" value="InterPro"/>
</dbReference>
<feature type="transmembrane region" description="Helical" evidence="11">
    <location>
        <begin position="12"/>
        <end position="34"/>
    </location>
</feature>
<feature type="domain" description="Histidine kinase" evidence="12">
    <location>
        <begin position="264"/>
        <end position="478"/>
    </location>
</feature>
<evidence type="ECO:0000256" key="7">
    <source>
        <dbReference type="ARBA" id="ARBA00022777"/>
    </source>
</evidence>
<keyword evidence="10 11" id="KW-0472">Membrane</keyword>
<dbReference type="Pfam" id="PF00672">
    <property type="entry name" value="HAMP"/>
    <property type="match status" value="1"/>
</dbReference>
<sequence>MVGLRSFRLRIALLSATLAGSTLVGFAGISWWLIYDAKVSRLDAELETQLLMAVRPRVQTNWQAYETSLHFAFGSNSQTPITIKAESNNGEILYQSSEWSGDLNLKSLLPFRPYQLLPPVPTFNKKSPISRRIQPPKLSQFTTQHTKNGIWRVGAIAFPRHSVAIAVSLNGIDREMATIRNVFLISIPILLLLVLGGAWGLSGSTLCSIQQLTAAIAQVTVKGLDRRVPIGATDVEFLELIQVFNQMLERLERSFKQASRFSADAAHELKTPLAILQGELERTLQQVEAESDVQQSLSSLLDEVRRLSGIVRKLLLLSLADAGQMSLHRVEVDLSDLLNEMLEDIELLAPHLEVQTEILPGLKVQGDRDLLVQVLQNLIGNAIKYNLPDGWIEINAYRQANVVLVTITNSSKDIPESDRDRVFDRFHRGDPARTRKVEGTGLGLSLAREIARAHKGELTLDPTPSGQTAFTLTLPSEVIPRHGVSSIGAS</sequence>
<dbReference type="Pfam" id="PF00512">
    <property type="entry name" value="HisKA"/>
    <property type="match status" value="1"/>
</dbReference>
<dbReference type="InterPro" id="IPR036097">
    <property type="entry name" value="HisK_dim/P_sf"/>
</dbReference>
<name>A0A926ZJH7_9CYAN</name>
<comment type="catalytic activity">
    <reaction evidence="1">
        <text>ATP + protein L-histidine = ADP + protein N-phospho-L-histidine.</text>
        <dbReference type="EC" id="2.7.13.3"/>
    </reaction>
</comment>
<dbReference type="InterPro" id="IPR003661">
    <property type="entry name" value="HisK_dim/P_dom"/>
</dbReference>
<dbReference type="SUPFAM" id="SSF47384">
    <property type="entry name" value="Homodimeric domain of signal transducing histidine kinase"/>
    <property type="match status" value="1"/>
</dbReference>
<dbReference type="InterPro" id="IPR003660">
    <property type="entry name" value="HAMP_dom"/>
</dbReference>
<feature type="transmembrane region" description="Helical" evidence="11">
    <location>
        <begin position="182"/>
        <end position="201"/>
    </location>
</feature>
<reference evidence="14" key="2">
    <citation type="submission" date="2020-08" db="EMBL/GenBank/DDBJ databases">
        <authorList>
            <person name="Chen M."/>
            <person name="Teng W."/>
            <person name="Zhao L."/>
            <person name="Hu C."/>
            <person name="Zhou Y."/>
            <person name="Han B."/>
            <person name="Song L."/>
            <person name="Shu W."/>
        </authorList>
    </citation>
    <scope>NUCLEOTIDE SEQUENCE</scope>
    <source>
        <strain evidence="14">FACHB-1375</strain>
    </source>
</reference>
<dbReference type="CDD" id="cd00082">
    <property type="entry name" value="HisKA"/>
    <property type="match status" value="1"/>
</dbReference>
<evidence type="ECO:0000259" key="12">
    <source>
        <dbReference type="PROSITE" id="PS50109"/>
    </source>
</evidence>
<dbReference type="InterPro" id="IPR003594">
    <property type="entry name" value="HATPase_dom"/>
</dbReference>
<dbReference type="Gene3D" id="3.30.565.10">
    <property type="entry name" value="Histidine kinase-like ATPase, C-terminal domain"/>
    <property type="match status" value="1"/>
</dbReference>
<dbReference type="PROSITE" id="PS50109">
    <property type="entry name" value="HIS_KIN"/>
    <property type="match status" value="1"/>
</dbReference>
<comment type="subcellular location">
    <subcellularLocation>
        <location evidence="2">Membrane</location>
    </subcellularLocation>
</comment>
<dbReference type="PANTHER" id="PTHR45436">
    <property type="entry name" value="SENSOR HISTIDINE KINASE YKOH"/>
    <property type="match status" value="1"/>
</dbReference>
<dbReference type="PRINTS" id="PR00344">
    <property type="entry name" value="BCTRLSENSOR"/>
</dbReference>
<reference evidence="14" key="1">
    <citation type="journal article" date="2015" name="ISME J.">
        <title>Draft Genome Sequence of Streptomyces incarnatus NRRL8089, which Produces the Nucleoside Antibiotic Sinefungin.</title>
        <authorList>
            <person name="Oshima K."/>
            <person name="Hattori M."/>
            <person name="Shimizu H."/>
            <person name="Fukuda K."/>
            <person name="Nemoto M."/>
            <person name="Inagaki K."/>
            <person name="Tamura T."/>
        </authorList>
    </citation>
    <scope>NUCLEOTIDE SEQUENCE</scope>
    <source>
        <strain evidence="14">FACHB-1375</strain>
    </source>
</reference>
<dbReference type="InterPro" id="IPR005467">
    <property type="entry name" value="His_kinase_dom"/>
</dbReference>
<evidence type="ECO:0000256" key="1">
    <source>
        <dbReference type="ARBA" id="ARBA00000085"/>
    </source>
</evidence>
<dbReference type="EC" id="2.7.13.3" evidence="3"/>
<dbReference type="AlphaFoldDB" id="A0A926ZJH7"/>
<evidence type="ECO:0000256" key="10">
    <source>
        <dbReference type="ARBA" id="ARBA00023136"/>
    </source>
</evidence>
<accession>A0A926ZJH7</accession>
<dbReference type="FunFam" id="3.30.565.10:FF:000006">
    <property type="entry name" value="Sensor histidine kinase WalK"/>
    <property type="match status" value="1"/>
</dbReference>
<keyword evidence="4" id="KW-0597">Phosphoprotein</keyword>
<feature type="domain" description="HAMP" evidence="13">
    <location>
        <begin position="209"/>
        <end position="256"/>
    </location>
</feature>
<dbReference type="PROSITE" id="PS50885">
    <property type="entry name" value="HAMP"/>
    <property type="match status" value="1"/>
</dbReference>
<dbReference type="SMART" id="SM00304">
    <property type="entry name" value="HAMP"/>
    <property type="match status" value="1"/>
</dbReference>
<dbReference type="SUPFAM" id="SSF55874">
    <property type="entry name" value="ATPase domain of HSP90 chaperone/DNA topoisomerase II/histidine kinase"/>
    <property type="match status" value="1"/>
</dbReference>
<evidence type="ECO:0000256" key="3">
    <source>
        <dbReference type="ARBA" id="ARBA00012438"/>
    </source>
</evidence>
<evidence type="ECO:0000256" key="6">
    <source>
        <dbReference type="ARBA" id="ARBA00022692"/>
    </source>
</evidence>
<protein>
    <recommendedName>
        <fullName evidence="3">histidine kinase</fullName>
        <ecNumber evidence="3">2.7.13.3</ecNumber>
    </recommendedName>
</protein>
<dbReference type="EMBL" id="JACJPW010000104">
    <property type="protein sequence ID" value="MBD2185030.1"/>
    <property type="molecule type" value="Genomic_DNA"/>
</dbReference>
<proteinExistence type="predicted"/>
<evidence type="ECO:0000313" key="14">
    <source>
        <dbReference type="EMBL" id="MBD2185030.1"/>
    </source>
</evidence>
<keyword evidence="15" id="KW-1185">Reference proteome</keyword>
<dbReference type="Gene3D" id="6.10.340.10">
    <property type="match status" value="1"/>
</dbReference>
<evidence type="ECO:0000256" key="2">
    <source>
        <dbReference type="ARBA" id="ARBA00004370"/>
    </source>
</evidence>
<dbReference type="SMART" id="SM00388">
    <property type="entry name" value="HisKA"/>
    <property type="match status" value="1"/>
</dbReference>
<keyword evidence="8 11" id="KW-1133">Transmembrane helix</keyword>
<evidence type="ECO:0000256" key="8">
    <source>
        <dbReference type="ARBA" id="ARBA00022989"/>
    </source>
</evidence>
<dbReference type="InterPro" id="IPR004358">
    <property type="entry name" value="Sig_transdc_His_kin-like_C"/>
</dbReference>
<evidence type="ECO:0000256" key="11">
    <source>
        <dbReference type="SAM" id="Phobius"/>
    </source>
</evidence>